<dbReference type="SUPFAM" id="SSF47473">
    <property type="entry name" value="EF-hand"/>
    <property type="match status" value="1"/>
</dbReference>
<feature type="region of interest" description="Disordered" evidence="1">
    <location>
        <begin position="56"/>
        <end position="105"/>
    </location>
</feature>
<organism evidence="7 8">
    <name type="scientific">Phytophthora cactorum</name>
    <dbReference type="NCBI Taxonomy" id="29920"/>
    <lineage>
        <taxon>Eukaryota</taxon>
        <taxon>Sar</taxon>
        <taxon>Stramenopiles</taxon>
        <taxon>Oomycota</taxon>
        <taxon>Peronosporomycetes</taxon>
        <taxon>Peronosporales</taxon>
        <taxon>Peronosporaceae</taxon>
        <taxon>Phytophthora</taxon>
    </lineage>
</organism>
<dbReference type="EMBL" id="RCML01000370">
    <property type="protein sequence ID" value="KAG2979169.1"/>
    <property type="molecule type" value="Genomic_DNA"/>
</dbReference>
<dbReference type="Proteomes" id="UP000736787">
    <property type="component" value="Unassembled WGS sequence"/>
</dbReference>
<accession>A0A329RPN2</accession>
<protein>
    <recommendedName>
        <fullName evidence="9">EF-hand domain-containing protein</fullName>
    </recommendedName>
</protein>
<dbReference type="EMBL" id="RCMK01000341">
    <property type="protein sequence ID" value="KAG2935353.1"/>
    <property type="molecule type" value="Genomic_DNA"/>
</dbReference>
<feature type="compositionally biased region" description="Polar residues" evidence="1">
    <location>
        <begin position="13"/>
        <end position="26"/>
    </location>
</feature>
<name>A0A329RPN2_9STRA</name>
<reference evidence="7 8" key="1">
    <citation type="submission" date="2018-01" db="EMBL/GenBank/DDBJ databases">
        <title>Draft genome of the strawberry crown rot pathogen Phytophthora cactorum.</title>
        <authorList>
            <person name="Armitage A.D."/>
            <person name="Lysoe E."/>
            <person name="Nellist C.F."/>
            <person name="Harrison R.J."/>
            <person name="Brurberg M.B."/>
        </authorList>
    </citation>
    <scope>NUCLEOTIDE SEQUENCE [LARGE SCALE GENOMIC DNA]</scope>
    <source>
        <strain evidence="7 8">10300</strain>
    </source>
</reference>
<feature type="compositionally biased region" description="Low complexity" evidence="1">
    <location>
        <begin position="244"/>
        <end position="267"/>
    </location>
</feature>
<dbReference type="Proteomes" id="UP000251314">
    <property type="component" value="Unassembled WGS sequence"/>
</dbReference>
<evidence type="ECO:0000313" key="2">
    <source>
        <dbReference type="EMBL" id="KAG2856962.1"/>
    </source>
</evidence>
<feature type="region of interest" description="Disordered" evidence="1">
    <location>
        <begin position="144"/>
        <end position="166"/>
    </location>
</feature>
<dbReference type="OrthoDB" id="74075at2759"/>
<dbReference type="STRING" id="29920.A0A329RPN2"/>
<evidence type="ECO:0000313" key="3">
    <source>
        <dbReference type="EMBL" id="KAG2915705.1"/>
    </source>
</evidence>
<dbReference type="Proteomes" id="UP000697107">
    <property type="component" value="Unassembled WGS sequence"/>
</dbReference>
<dbReference type="VEuPathDB" id="FungiDB:PC110_g16974"/>
<keyword evidence="8" id="KW-1185">Reference proteome</keyword>
<reference evidence="2" key="2">
    <citation type="submission" date="2018-10" db="EMBL/GenBank/DDBJ databases">
        <title>Effector identification in a new, highly contiguous assembly of the strawberry crown rot pathogen Phytophthora cactorum.</title>
        <authorList>
            <person name="Armitage A.D."/>
            <person name="Nellist C.F."/>
            <person name="Bates H."/>
            <person name="Vickerstaff R.J."/>
            <person name="Harrison R.J."/>
        </authorList>
    </citation>
    <scope>NUCLEOTIDE SEQUENCE</scope>
    <source>
        <strain evidence="2">15-7</strain>
        <strain evidence="3">4032</strain>
        <strain evidence="4">4040</strain>
        <strain evidence="5">P415</strain>
        <strain evidence="6">P421</strain>
    </source>
</reference>
<feature type="region of interest" description="Disordered" evidence="1">
    <location>
        <begin position="192"/>
        <end position="218"/>
    </location>
</feature>
<feature type="region of interest" description="Disordered" evidence="1">
    <location>
        <begin position="240"/>
        <end position="333"/>
    </location>
</feature>
<dbReference type="InterPro" id="IPR011992">
    <property type="entry name" value="EF-hand-dom_pair"/>
</dbReference>
<feature type="compositionally biased region" description="Low complexity" evidence="1">
    <location>
        <begin position="438"/>
        <end position="451"/>
    </location>
</feature>
<feature type="region of interest" description="Disordered" evidence="1">
    <location>
        <begin position="405"/>
        <end position="464"/>
    </location>
</feature>
<evidence type="ECO:0000313" key="6">
    <source>
        <dbReference type="EMBL" id="KAG3218865.1"/>
    </source>
</evidence>
<feature type="compositionally biased region" description="Polar residues" evidence="1">
    <location>
        <begin position="318"/>
        <end position="329"/>
    </location>
</feature>
<feature type="compositionally biased region" description="Polar residues" evidence="1">
    <location>
        <begin position="280"/>
        <end position="289"/>
    </location>
</feature>
<feature type="compositionally biased region" description="Low complexity" evidence="1">
    <location>
        <begin position="68"/>
        <end position="91"/>
    </location>
</feature>
<evidence type="ECO:0000313" key="4">
    <source>
        <dbReference type="EMBL" id="KAG2935353.1"/>
    </source>
</evidence>
<dbReference type="EMBL" id="RCMG01000309">
    <property type="protein sequence ID" value="KAG2856962.1"/>
    <property type="molecule type" value="Genomic_DNA"/>
</dbReference>
<evidence type="ECO:0000313" key="7">
    <source>
        <dbReference type="EMBL" id="RAW26624.1"/>
    </source>
</evidence>
<proteinExistence type="predicted"/>
<dbReference type="AlphaFoldDB" id="A0A329RPN2"/>
<comment type="caution">
    <text evidence="7">The sequence shown here is derived from an EMBL/GenBank/DDBJ whole genome shotgun (WGS) entry which is preliminary data.</text>
</comment>
<dbReference type="Proteomes" id="UP000735874">
    <property type="component" value="Unassembled WGS sequence"/>
</dbReference>
<gene>
    <name evidence="7" type="ORF">PC110_g16974</name>
    <name evidence="2" type="ORF">PC113_g11106</name>
    <name evidence="3" type="ORF">PC115_g11305</name>
    <name evidence="4" type="ORF">PC117_g12433</name>
    <name evidence="5" type="ORF">PC118_g11892</name>
    <name evidence="6" type="ORF">PC129_g10336</name>
</gene>
<dbReference type="Proteomes" id="UP000760860">
    <property type="component" value="Unassembled WGS sequence"/>
</dbReference>
<sequence>MTQQQMLFARPSSAWQQSPKAWTTGSDSISLRRVVTFAVQDAPPSPVVYRNRTQSPYAADLTEELPQQRRQPPSQSRIQRNTVRARPGGARPRPRRPGWDTDVSRGSTLFDASLRKSLLFQPRAGDRRKEEETEMKNLASNKVTRRKNTVPARTTPVRYRSGPSSVYAQQRQNVTHWPQHRTKDFVRQNIEQLTGRPVDRNFDRSGPQSGSRENVFDRLSEPRVRKALLRSHTLVVPAESKQISSAVRSPSVASLSPRPASAPSPVLTIDPPAPDKQDSPRSTTPSQGIRRSGLGWSSPNSSPQRSQQSFSSRHSPAPRSNFTNRSSAGSRARRYDNYPARVFGVLDRDNEGRIGVCQILQGLRLLGLPATHNQISDYVYLIHEGRHNSIDLEEWEILVGTLDAASRPSSDSPRNAYAGQSSAVSSRSPSIRNISEHSPYSSMPPSISPHPRGNHPSNLTPKRRDHAFVSPTRTRHAAHKDETHFSTSVQREAIVSAEHQPIPDDDPYLEEIQNRIEGMFERAQATAALRWAPEPGNNQFENEPDHSKSDRILKRAANVVYSLRASLFPLVHQAEATLREIQQRHGSKLSLFLPPGDMAAIAQNSDVLASAILDDILLDTVQLLNEEDKQQSRRQLEVHHTDQLDDMLARIQEIEREEDNMIHQGLALSYQPQGVKCNLPTGSLHGGLDQKAAKPSPLENVNLPNLTLPLEVVMNINVPGNAGHLLPPGHDNEVTGGNTASDSGDFDSIELEAPAQQTLFAETPVRSSILQGKRLQSIERRRHKFQHHRRLVESSLAETGMTQFAVIEILEEMLLDDLVEETAAELNDTVISMSDTLLTNLL</sequence>
<feature type="compositionally biased region" description="Low complexity" evidence="1">
    <location>
        <begin position="421"/>
        <end position="430"/>
    </location>
</feature>
<dbReference type="EMBL" id="RCMV01000338">
    <property type="protein sequence ID" value="KAG3218865.1"/>
    <property type="molecule type" value="Genomic_DNA"/>
</dbReference>
<evidence type="ECO:0000313" key="8">
    <source>
        <dbReference type="Proteomes" id="UP000251314"/>
    </source>
</evidence>
<dbReference type="EMBL" id="MJFZ01000631">
    <property type="protein sequence ID" value="RAW26624.1"/>
    <property type="molecule type" value="Genomic_DNA"/>
</dbReference>
<dbReference type="EMBL" id="RCMI01000352">
    <property type="protein sequence ID" value="KAG2915705.1"/>
    <property type="molecule type" value="Genomic_DNA"/>
</dbReference>
<evidence type="ECO:0008006" key="9">
    <source>
        <dbReference type="Google" id="ProtNLM"/>
    </source>
</evidence>
<dbReference type="Proteomes" id="UP000774804">
    <property type="component" value="Unassembled WGS sequence"/>
</dbReference>
<feature type="region of interest" description="Disordered" evidence="1">
    <location>
        <begin position="1"/>
        <end position="26"/>
    </location>
</feature>
<evidence type="ECO:0000256" key="1">
    <source>
        <dbReference type="SAM" id="MobiDB-lite"/>
    </source>
</evidence>
<feature type="compositionally biased region" description="Low complexity" evidence="1">
    <location>
        <begin position="297"/>
        <end position="315"/>
    </location>
</feature>
<evidence type="ECO:0000313" key="5">
    <source>
        <dbReference type="EMBL" id="KAG2979169.1"/>
    </source>
</evidence>